<sequence>MGTKELFKEIKRLPVDQRMRLIEKTLKSIRKSNFEKSMLMAAEKLGPDYETDRELTVFTELDYENFYETR</sequence>
<comment type="caution">
    <text evidence="1">The sequence shown here is derived from an EMBL/GenBank/DDBJ whole genome shotgun (WGS) entry which is preliminary data.</text>
</comment>
<dbReference type="Proteomes" id="UP000033497">
    <property type="component" value="Unassembled WGS sequence"/>
</dbReference>
<reference evidence="1 2" key="1">
    <citation type="submission" date="2014-10" db="EMBL/GenBank/DDBJ databases">
        <title>Genome sequencing of Vitellibacter vladivostokensis KMM 3516.</title>
        <authorList>
            <person name="Thevarajoo S."/>
            <person name="Selvaratnam C."/>
            <person name="Goh K.M."/>
            <person name="Chong C.S."/>
        </authorList>
    </citation>
    <scope>NUCLEOTIDE SEQUENCE [LARGE SCALE GENOMIC DNA]</scope>
    <source>
        <strain evidence="1 2">KMM 3516</strain>
    </source>
</reference>
<proteinExistence type="predicted"/>
<name>A0ABR5DLK1_9FLAO</name>
<protein>
    <submittedName>
        <fullName evidence="1">Uncharacterized protein</fullName>
    </submittedName>
</protein>
<evidence type="ECO:0000313" key="1">
    <source>
        <dbReference type="EMBL" id="KJJ39651.1"/>
    </source>
</evidence>
<keyword evidence="2" id="KW-1185">Reference proteome</keyword>
<dbReference type="RefSeq" id="WP_045078866.1">
    <property type="nucleotide sequence ID" value="NZ_JSVU01000001.1"/>
</dbReference>
<evidence type="ECO:0000313" key="2">
    <source>
        <dbReference type="Proteomes" id="UP000033497"/>
    </source>
</evidence>
<accession>A0ABR5DLK1</accession>
<gene>
    <name evidence="1" type="ORF">MB09_00225</name>
</gene>
<dbReference type="EMBL" id="JSVU01000001">
    <property type="protein sequence ID" value="KJJ39651.1"/>
    <property type="molecule type" value="Genomic_DNA"/>
</dbReference>
<organism evidence="1 2">
    <name type="scientific">Aequorivita vladivostokensis</name>
    <dbReference type="NCBI Taxonomy" id="171194"/>
    <lineage>
        <taxon>Bacteria</taxon>
        <taxon>Pseudomonadati</taxon>
        <taxon>Bacteroidota</taxon>
        <taxon>Flavobacteriia</taxon>
        <taxon>Flavobacteriales</taxon>
        <taxon>Flavobacteriaceae</taxon>
        <taxon>Aequorivita</taxon>
    </lineage>
</organism>